<evidence type="ECO:0000256" key="1">
    <source>
        <dbReference type="SAM" id="Phobius"/>
    </source>
</evidence>
<dbReference type="InterPro" id="IPR007163">
    <property type="entry name" value="VCA0040-like"/>
</dbReference>
<dbReference type="PANTHER" id="PTHR37308:SF1">
    <property type="entry name" value="POLYPRENYL-PHOSPHATE TRANSPORTER"/>
    <property type="match status" value="1"/>
</dbReference>
<sequence>MPDLAPADHAAPSRRRRLGTAGLNVLRGGVIGAVEVVPGVSGGTLALVVGVYETLITSAGELVRGVVTGATGLLRRTGLERSRAHFARVRWGVILPVGVGMLTAIVLVSATLAPLIEDHPVQTRALFAGLIVASLIVPTRMVGRWGAREVAVAVAGAVAAFLLTGLTGVERADPSLWLVMGAASLAVCALVLPGVSGSFLLLVLGMYASTLAAVNDRNLAYLGVFAAGAVMGLAVFVTGLQWMLAHHHALTLATMTGLMLGSLRALWPWQGDDASLQAPSGDLGPVIALFVVGIAAVGALLVLEHVASRRTDAAVPTTGATADR</sequence>
<feature type="transmembrane region" description="Helical" evidence="1">
    <location>
        <begin position="150"/>
        <end position="169"/>
    </location>
</feature>
<proteinExistence type="predicted"/>
<accession>A0ABT8GI96</accession>
<dbReference type="RefSeq" id="WP_301142465.1">
    <property type="nucleotide sequence ID" value="NZ_JAUHQA010000001.1"/>
</dbReference>
<feature type="transmembrane region" description="Helical" evidence="1">
    <location>
        <begin position="91"/>
        <end position="113"/>
    </location>
</feature>
<keyword evidence="1" id="KW-0472">Membrane</keyword>
<name>A0ABT8GI96_9MICO</name>
<feature type="transmembrane region" description="Helical" evidence="1">
    <location>
        <begin position="221"/>
        <end position="242"/>
    </location>
</feature>
<dbReference type="Proteomes" id="UP001172708">
    <property type="component" value="Unassembled WGS sequence"/>
</dbReference>
<keyword evidence="3" id="KW-1185">Reference proteome</keyword>
<comment type="caution">
    <text evidence="2">The sequence shown here is derived from an EMBL/GenBank/DDBJ whole genome shotgun (WGS) entry which is preliminary data.</text>
</comment>
<gene>
    <name evidence="2" type="ORF">QQX02_08605</name>
</gene>
<protein>
    <submittedName>
        <fullName evidence="2">DUF368 domain-containing protein</fullName>
    </submittedName>
</protein>
<organism evidence="2 3">
    <name type="scientific">Demequina muriae</name>
    <dbReference type="NCBI Taxonomy" id="3051664"/>
    <lineage>
        <taxon>Bacteria</taxon>
        <taxon>Bacillati</taxon>
        <taxon>Actinomycetota</taxon>
        <taxon>Actinomycetes</taxon>
        <taxon>Micrococcales</taxon>
        <taxon>Demequinaceae</taxon>
        <taxon>Demequina</taxon>
    </lineage>
</organism>
<dbReference type="PANTHER" id="PTHR37308">
    <property type="entry name" value="INTEGRAL MEMBRANE PROTEIN"/>
    <property type="match status" value="1"/>
</dbReference>
<feature type="transmembrane region" description="Helical" evidence="1">
    <location>
        <begin position="125"/>
        <end position="143"/>
    </location>
</feature>
<dbReference type="Pfam" id="PF04018">
    <property type="entry name" value="VCA0040-like"/>
    <property type="match status" value="1"/>
</dbReference>
<keyword evidence="1" id="KW-1133">Transmembrane helix</keyword>
<evidence type="ECO:0000313" key="3">
    <source>
        <dbReference type="Proteomes" id="UP001172708"/>
    </source>
</evidence>
<reference evidence="2" key="1">
    <citation type="submission" date="2023-06" db="EMBL/GenBank/DDBJ databases">
        <title>Egi l300058.</title>
        <authorList>
            <person name="Gao L."/>
            <person name="Fang B.-Z."/>
            <person name="Li W.-J."/>
        </authorList>
    </citation>
    <scope>NUCLEOTIDE SEQUENCE</scope>
    <source>
        <strain evidence="2">EGI L300058</strain>
    </source>
</reference>
<keyword evidence="1" id="KW-0812">Transmembrane</keyword>
<evidence type="ECO:0000313" key="2">
    <source>
        <dbReference type="EMBL" id="MDN4480979.1"/>
    </source>
</evidence>
<feature type="transmembrane region" description="Helical" evidence="1">
    <location>
        <begin position="283"/>
        <end position="303"/>
    </location>
</feature>
<dbReference type="EMBL" id="JAUHQA010000001">
    <property type="protein sequence ID" value="MDN4480979.1"/>
    <property type="molecule type" value="Genomic_DNA"/>
</dbReference>